<accession>A0AA40F9F2</accession>
<dbReference type="PROSITE" id="PS50082">
    <property type="entry name" value="WD_REPEATS_2"/>
    <property type="match status" value="1"/>
</dbReference>
<name>A0AA40F9F2_9PEZI</name>
<dbReference type="Gene3D" id="2.130.10.10">
    <property type="entry name" value="YVTN repeat-like/Quinoprotein amine dehydrogenase"/>
    <property type="match status" value="1"/>
</dbReference>
<keyword evidence="4" id="KW-1185">Reference proteome</keyword>
<sequence>MPQTGNTGVPSGSRTTPPPPHDFASAPPRKWDDPPAEDPPSLPARPKLPLRTVLLVEKTRFPTRAGPDTHEILQLGFTGSDRHILCAVPPEPNHKPRLLTDSTAEVLVFDLPSLEEKQTKGRTRGYGLRSIGGFAVAPEPGTATVLVGYVRSEKRHNSYDAPALVETHDLLSQVRMYRDELDVCAPLACRASMKLVVGVSLRDPTRIVVLTRPGFASGSKWTIARVLAGHMARVTHLVLVPNEGVVVSADEDGWVRMTDVGDGRTLRKVQIETKVPARLMGIAADGSVVVTVWGRQVLVWKIHEEDVSTFNLDDVRPTEGWPLAISADCRLLVSRTEDGVDVVDAHTGEFLAEYRLPSHPLVTAAAFNHRGDVLAVGNFEGQVTLLDVVTANG</sequence>
<proteinExistence type="predicted"/>
<keyword evidence="1" id="KW-0853">WD repeat</keyword>
<comment type="caution">
    <text evidence="3">The sequence shown here is derived from an EMBL/GenBank/DDBJ whole genome shotgun (WGS) entry which is preliminary data.</text>
</comment>
<evidence type="ECO:0000313" key="3">
    <source>
        <dbReference type="EMBL" id="KAK0753657.1"/>
    </source>
</evidence>
<dbReference type="Proteomes" id="UP001172155">
    <property type="component" value="Unassembled WGS sequence"/>
</dbReference>
<evidence type="ECO:0000313" key="4">
    <source>
        <dbReference type="Proteomes" id="UP001172155"/>
    </source>
</evidence>
<feature type="repeat" description="WD" evidence="1">
    <location>
        <begin position="227"/>
        <end position="268"/>
    </location>
</feature>
<protein>
    <submittedName>
        <fullName evidence="3">WD40-repeat-containing domain protein</fullName>
    </submittedName>
</protein>
<dbReference type="InterPro" id="IPR015943">
    <property type="entry name" value="WD40/YVTN_repeat-like_dom_sf"/>
</dbReference>
<dbReference type="InterPro" id="IPR011041">
    <property type="entry name" value="Quinoprot_gluc/sorb_DH_b-prop"/>
</dbReference>
<feature type="region of interest" description="Disordered" evidence="2">
    <location>
        <begin position="1"/>
        <end position="46"/>
    </location>
</feature>
<dbReference type="EMBL" id="JAUKUD010000001">
    <property type="protein sequence ID" value="KAK0753657.1"/>
    <property type="molecule type" value="Genomic_DNA"/>
</dbReference>
<dbReference type="InterPro" id="IPR001680">
    <property type="entry name" value="WD40_rpt"/>
</dbReference>
<organism evidence="3 4">
    <name type="scientific">Schizothecium vesticola</name>
    <dbReference type="NCBI Taxonomy" id="314040"/>
    <lineage>
        <taxon>Eukaryota</taxon>
        <taxon>Fungi</taxon>
        <taxon>Dikarya</taxon>
        <taxon>Ascomycota</taxon>
        <taxon>Pezizomycotina</taxon>
        <taxon>Sordariomycetes</taxon>
        <taxon>Sordariomycetidae</taxon>
        <taxon>Sordariales</taxon>
        <taxon>Schizotheciaceae</taxon>
        <taxon>Schizothecium</taxon>
    </lineage>
</organism>
<dbReference type="SUPFAM" id="SSF50952">
    <property type="entry name" value="Soluble quinoprotein glucose dehydrogenase"/>
    <property type="match status" value="1"/>
</dbReference>
<dbReference type="SMART" id="SM00320">
    <property type="entry name" value="WD40"/>
    <property type="match status" value="2"/>
</dbReference>
<gene>
    <name evidence="3" type="ORF">B0T18DRAFT_397494</name>
</gene>
<feature type="compositionally biased region" description="Polar residues" evidence="2">
    <location>
        <begin position="1"/>
        <end position="15"/>
    </location>
</feature>
<dbReference type="InterPro" id="IPR036322">
    <property type="entry name" value="WD40_repeat_dom_sf"/>
</dbReference>
<reference evidence="3" key="1">
    <citation type="submission" date="2023-06" db="EMBL/GenBank/DDBJ databases">
        <title>Genome-scale phylogeny and comparative genomics of the fungal order Sordariales.</title>
        <authorList>
            <consortium name="Lawrence Berkeley National Laboratory"/>
            <person name="Hensen N."/>
            <person name="Bonometti L."/>
            <person name="Westerberg I."/>
            <person name="Brannstrom I.O."/>
            <person name="Guillou S."/>
            <person name="Cros-Aarteil S."/>
            <person name="Calhoun S."/>
            <person name="Haridas S."/>
            <person name="Kuo A."/>
            <person name="Mondo S."/>
            <person name="Pangilinan J."/>
            <person name="Riley R."/>
            <person name="LaButti K."/>
            <person name="Andreopoulos B."/>
            <person name="Lipzen A."/>
            <person name="Chen C."/>
            <person name="Yanf M."/>
            <person name="Daum C."/>
            <person name="Ng V."/>
            <person name="Clum A."/>
            <person name="Steindorff A."/>
            <person name="Ohm R."/>
            <person name="Martin F."/>
            <person name="Silar P."/>
            <person name="Natvig D."/>
            <person name="Lalanne C."/>
            <person name="Gautier V."/>
            <person name="Ament-velasquez S.L."/>
            <person name="Kruys A."/>
            <person name="Hutchinson M.I."/>
            <person name="Powell A.J."/>
            <person name="Barry K."/>
            <person name="Miller A.N."/>
            <person name="Grigoriev I.V."/>
            <person name="Debuchy R."/>
            <person name="Gladieux P."/>
            <person name="Thoren M.H."/>
            <person name="Johannesson H."/>
        </authorList>
    </citation>
    <scope>NUCLEOTIDE SEQUENCE</scope>
    <source>
        <strain evidence="3">SMH3187-1</strain>
    </source>
</reference>
<dbReference type="SUPFAM" id="SSF50978">
    <property type="entry name" value="WD40 repeat-like"/>
    <property type="match status" value="1"/>
</dbReference>
<evidence type="ECO:0000256" key="2">
    <source>
        <dbReference type="SAM" id="MobiDB-lite"/>
    </source>
</evidence>
<evidence type="ECO:0000256" key="1">
    <source>
        <dbReference type="PROSITE-ProRule" id="PRU00221"/>
    </source>
</evidence>
<dbReference type="AlphaFoldDB" id="A0AA40F9F2"/>